<sequence>MTNQKQARVLIGAFIVVIVVGAGGYFLASGTGSAPLVPPDRAGTAENLPAGPAMKADQATTGSVSPQK</sequence>
<name>A0A4R5UNX4_9HYPH</name>
<organism evidence="3 4">
    <name type="scientific">Rhizobium deserti</name>
    <dbReference type="NCBI Taxonomy" id="2547961"/>
    <lineage>
        <taxon>Bacteria</taxon>
        <taxon>Pseudomonadati</taxon>
        <taxon>Pseudomonadota</taxon>
        <taxon>Alphaproteobacteria</taxon>
        <taxon>Hyphomicrobiales</taxon>
        <taxon>Rhizobiaceae</taxon>
        <taxon>Rhizobium/Agrobacterium group</taxon>
        <taxon>Rhizobium</taxon>
    </lineage>
</organism>
<accession>A0A4R5UNX4</accession>
<reference evidence="3 4" key="1">
    <citation type="submission" date="2019-03" db="EMBL/GenBank/DDBJ databases">
        <title>Rhizobium sp. nov., an bacterium isolated from biocrust in Mu Us Desert.</title>
        <authorList>
            <person name="Lixiong L."/>
        </authorList>
    </citation>
    <scope>NUCLEOTIDE SEQUENCE [LARGE SCALE GENOMIC DNA]</scope>
    <source>
        <strain evidence="3 4">SPY-1</strain>
    </source>
</reference>
<evidence type="ECO:0000256" key="1">
    <source>
        <dbReference type="SAM" id="MobiDB-lite"/>
    </source>
</evidence>
<dbReference type="Proteomes" id="UP000295238">
    <property type="component" value="Unassembled WGS sequence"/>
</dbReference>
<dbReference type="RefSeq" id="WP_133315060.1">
    <property type="nucleotide sequence ID" value="NZ_SMTL01000001.1"/>
</dbReference>
<evidence type="ECO:0000256" key="2">
    <source>
        <dbReference type="SAM" id="Phobius"/>
    </source>
</evidence>
<feature type="region of interest" description="Disordered" evidence="1">
    <location>
        <begin position="34"/>
        <end position="68"/>
    </location>
</feature>
<comment type="caution">
    <text evidence="3">The sequence shown here is derived from an EMBL/GenBank/DDBJ whole genome shotgun (WGS) entry which is preliminary data.</text>
</comment>
<evidence type="ECO:0000313" key="4">
    <source>
        <dbReference type="Proteomes" id="UP000295238"/>
    </source>
</evidence>
<keyword evidence="2" id="KW-0472">Membrane</keyword>
<dbReference type="EMBL" id="SMTL01000001">
    <property type="protein sequence ID" value="TDK39615.1"/>
    <property type="molecule type" value="Genomic_DNA"/>
</dbReference>
<keyword evidence="4" id="KW-1185">Reference proteome</keyword>
<protein>
    <submittedName>
        <fullName evidence="3">Uncharacterized protein</fullName>
    </submittedName>
</protein>
<dbReference type="AlphaFoldDB" id="A0A4R5UNX4"/>
<feature type="compositionally biased region" description="Polar residues" evidence="1">
    <location>
        <begin position="58"/>
        <end position="68"/>
    </location>
</feature>
<keyword evidence="2" id="KW-1133">Transmembrane helix</keyword>
<keyword evidence="2" id="KW-0812">Transmembrane</keyword>
<gene>
    <name evidence="3" type="ORF">E2F50_05770</name>
</gene>
<feature type="transmembrane region" description="Helical" evidence="2">
    <location>
        <begin position="7"/>
        <end position="28"/>
    </location>
</feature>
<evidence type="ECO:0000313" key="3">
    <source>
        <dbReference type="EMBL" id="TDK39615.1"/>
    </source>
</evidence>
<proteinExistence type="predicted"/>